<evidence type="ECO:0000313" key="3">
    <source>
        <dbReference type="Proteomes" id="UP001303115"/>
    </source>
</evidence>
<dbReference type="Proteomes" id="UP001303115">
    <property type="component" value="Unassembled WGS sequence"/>
</dbReference>
<evidence type="ECO:0000313" key="2">
    <source>
        <dbReference type="EMBL" id="KAK4032894.1"/>
    </source>
</evidence>
<dbReference type="EMBL" id="MU854566">
    <property type="protein sequence ID" value="KAK4032894.1"/>
    <property type="molecule type" value="Genomic_DNA"/>
</dbReference>
<comment type="caution">
    <text evidence="2">The sequence shown here is derived from an EMBL/GenBank/DDBJ whole genome shotgun (WGS) entry which is preliminary data.</text>
</comment>
<keyword evidence="3" id="KW-1185">Reference proteome</keyword>
<reference evidence="3" key="1">
    <citation type="journal article" date="2023" name="Mol. Phylogenet. Evol.">
        <title>Genome-scale phylogeny and comparative genomics of the fungal order Sordariales.</title>
        <authorList>
            <person name="Hensen N."/>
            <person name="Bonometti L."/>
            <person name="Westerberg I."/>
            <person name="Brannstrom I.O."/>
            <person name="Guillou S."/>
            <person name="Cros-Aarteil S."/>
            <person name="Calhoun S."/>
            <person name="Haridas S."/>
            <person name="Kuo A."/>
            <person name="Mondo S."/>
            <person name="Pangilinan J."/>
            <person name="Riley R."/>
            <person name="LaButti K."/>
            <person name="Andreopoulos B."/>
            <person name="Lipzen A."/>
            <person name="Chen C."/>
            <person name="Yan M."/>
            <person name="Daum C."/>
            <person name="Ng V."/>
            <person name="Clum A."/>
            <person name="Steindorff A."/>
            <person name="Ohm R.A."/>
            <person name="Martin F."/>
            <person name="Silar P."/>
            <person name="Natvig D.O."/>
            <person name="Lalanne C."/>
            <person name="Gautier V."/>
            <person name="Ament-Velasquez S.L."/>
            <person name="Kruys A."/>
            <person name="Hutchinson M.I."/>
            <person name="Powell A.J."/>
            <person name="Barry K."/>
            <person name="Miller A.N."/>
            <person name="Grigoriev I.V."/>
            <person name="Debuchy R."/>
            <person name="Gladieux P."/>
            <person name="Hiltunen Thoren M."/>
            <person name="Johannesson H."/>
        </authorList>
    </citation>
    <scope>NUCLEOTIDE SEQUENCE [LARGE SCALE GENOMIC DNA]</scope>
    <source>
        <strain evidence="3">CBS 284.82</strain>
    </source>
</reference>
<organism evidence="2 3">
    <name type="scientific">Parachaetomium inaequale</name>
    <dbReference type="NCBI Taxonomy" id="2588326"/>
    <lineage>
        <taxon>Eukaryota</taxon>
        <taxon>Fungi</taxon>
        <taxon>Dikarya</taxon>
        <taxon>Ascomycota</taxon>
        <taxon>Pezizomycotina</taxon>
        <taxon>Sordariomycetes</taxon>
        <taxon>Sordariomycetidae</taxon>
        <taxon>Sordariales</taxon>
        <taxon>Chaetomiaceae</taxon>
        <taxon>Parachaetomium</taxon>
    </lineage>
</organism>
<gene>
    <name evidence="2" type="ORF">C8A01DRAFT_40653</name>
</gene>
<name>A0AAN6SMB4_9PEZI</name>
<feature type="region of interest" description="Disordered" evidence="1">
    <location>
        <begin position="1"/>
        <end position="31"/>
    </location>
</feature>
<feature type="compositionally biased region" description="Basic and acidic residues" evidence="1">
    <location>
        <begin position="106"/>
        <end position="118"/>
    </location>
</feature>
<feature type="region of interest" description="Disordered" evidence="1">
    <location>
        <begin position="106"/>
        <end position="216"/>
    </location>
</feature>
<accession>A0AAN6SMB4</accession>
<protein>
    <submittedName>
        <fullName evidence="2">Uncharacterized protein</fullName>
    </submittedName>
</protein>
<dbReference type="AlphaFoldDB" id="A0AAN6SMB4"/>
<evidence type="ECO:0000256" key="1">
    <source>
        <dbReference type="SAM" id="MobiDB-lite"/>
    </source>
</evidence>
<feature type="compositionally biased region" description="Acidic residues" evidence="1">
    <location>
        <begin position="180"/>
        <end position="196"/>
    </location>
</feature>
<sequence length="216" mass="23355">MAPRSKAAAAEKAKATTPEENSVDKSKEGPLSAWSARDQNIMLQVLLTVPGFPASLEYDNAKVAERMGLQNPRSVTNAWCLIKTKIHEYDVKYREEHKLPTIEDEAKAAAEAADKTPAEGDDENPTPKKRARTRKAAAPQSTMPRGKATAAAKTGRARACKKQNMMAPSVTPALPVGFFGEEDEADEGNSGEEQNEEAGNMKLEPVEDESVMSGEV</sequence>
<proteinExistence type="predicted"/>